<proteinExistence type="predicted"/>
<dbReference type="PANTHER" id="PTHR47396">
    <property type="entry name" value="TYPE I RESTRICTION ENZYME ECOKI R PROTEIN"/>
    <property type="match status" value="1"/>
</dbReference>
<feature type="domain" description="Helicase C-terminal" evidence="2">
    <location>
        <begin position="222"/>
        <end position="316"/>
    </location>
</feature>
<dbReference type="GO" id="GO:0005829">
    <property type="term" value="C:cytosol"/>
    <property type="evidence" value="ECO:0007669"/>
    <property type="project" value="TreeGrafter"/>
</dbReference>
<name>M5DWF7_9GAMM</name>
<keyword evidence="3" id="KW-0067">ATP-binding</keyword>
<dbReference type="Pfam" id="PF00271">
    <property type="entry name" value="Helicase_C"/>
    <property type="match status" value="1"/>
</dbReference>
<dbReference type="AlphaFoldDB" id="M5DWF7"/>
<organism evidence="3 4">
    <name type="scientific">Thalassolituus oleivorans MIL-1</name>
    <dbReference type="NCBI Taxonomy" id="1298593"/>
    <lineage>
        <taxon>Bacteria</taxon>
        <taxon>Pseudomonadati</taxon>
        <taxon>Pseudomonadota</taxon>
        <taxon>Gammaproteobacteria</taxon>
        <taxon>Oceanospirillales</taxon>
        <taxon>Oceanospirillaceae</taxon>
        <taxon>Thalassolituus</taxon>
    </lineage>
</organism>
<protein>
    <submittedName>
        <fullName evidence="3">DNA/RNA helicase, superfamily II</fullName>
    </submittedName>
</protein>
<dbReference type="EMBL" id="HF680312">
    <property type="protein sequence ID" value="CCU73788.1"/>
    <property type="molecule type" value="Genomic_DNA"/>
</dbReference>
<gene>
    <name evidence="3" type="ORF">TOL_3398</name>
</gene>
<dbReference type="KEGG" id="tol:TOL_3398"/>
<evidence type="ECO:0000259" key="2">
    <source>
        <dbReference type="Pfam" id="PF00271"/>
    </source>
</evidence>
<dbReference type="eggNOG" id="COG1061">
    <property type="taxonomic scope" value="Bacteria"/>
</dbReference>
<dbReference type="InterPro" id="IPR050742">
    <property type="entry name" value="Helicase_Restrict-Modif_Enz"/>
</dbReference>
<keyword evidence="4" id="KW-1185">Reference proteome</keyword>
<feature type="region of interest" description="Disordered" evidence="1">
    <location>
        <begin position="378"/>
        <end position="400"/>
    </location>
</feature>
<dbReference type="Gene3D" id="3.40.50.300">
    <property type="entry name" value="P-loop containing nucleotide triphosphate hydrolases"/>
    <property type="match status" value="2"/>
</dbReference>
<evidence type="ECO:0000313" key="4">
    <source>
        <dbReference type="Proteomes" id="UP000011866"/>
    </source>
</evidence>
<dbReference type="InterPro" id="IPR027417">
    <property type="entry name" value="P-loop_NTPase"/>
</dbReference>
<dbReference type="SUPFAM" id="SSF52540">
    <property type="entry name" value="P-loop containing nucleoside triphosphate hydrolases"/>
    <property type="match status" value="1"/>
</dbReference>
<dbReference type="STRING" id="187493.CN03_16865"/>
<dbReference type="InterPro" id="IPR001650">
    <property type="entry name" value="Helicase_C-like"/>
</dbReference>
<dbReference type="HOGENOM" id="CLU_020861_0_0_6"/>
<evidence type="ECO:0000313" key="3">
    <source>
        <dbReference type="EMBL" id="CCU73788.1"/>
    </source>
</evidence>
<accession>M5DWF7</accession>
<evidence type="ECO:0000256" key="1">
    <source>
        <dbReference type="SAM" id="MobiDB-lite"/>
    </source>
</evidence>
<dbReference type="PATRIC" id="fig|1298593.3.peg.3286"/>
<keyword evidence="3" id="KW-0378">Hydrolase</keyword>
<dbReference type="PANTHER" id="PTHR47396:SF1">
    <property type="entry name" value="ATP-DEPENDENT HELICASE IRC3-RELATED"/>
    <property type="match status" value="1"/>
</dbReference>
<dbReference type="GO" id="GO:0004386">
    <property type="term" value="F:helicase activity"/>
    <property type="evidence" value="ECO:0007669"/>
    <property type="project" value="UniProtKB-KW"/>
</dbReference>
<dbReference type="Proteomes" id="UP000011866">
    <property type="component" value="Chromosome"/>
</dbReference>
<keyword evidence="3" id="KW-0547">Nucleotide-binding</keyword>
<keyword evidence="3" id="KW-0347">Helicase</keyword>
<reference evidence="3 4" key="1">
    <citation type="journal article" date="2013" name="Genome Announc.">
        <title>Genome Sequence of Thalassolituus oleivorans MIL-1 (DSM 14913T).</title>
        <authorList>
            <person name="Golyshin P.N."/>
            <person name="Werner J."/>
            <person name="Chernikova T.N."/>
            <person name="Tran H."/>
            <person name="Ferrer M."/>
            <person name="Yakimov M.M."/>
            <person name="Teeling H."/>
            <person name="Golyshina O.V."/>
        </authorList>
    </citation>
    <scope>NUCLEOTIDE SEQUENCE [LARGE SCALE GENOMIC DNA]</scope>
    <source>
        <strain evidence="3 4">MIL-1</strain>
    </source>
</reference>
<sequence length="421" mass="47392">MAAELAKLLFAEGKIDAVICFAPACQIVDGFRRTFTKVLGRAFDGRMNAAGTAITYQSIEHQEESFWRLFEELRVFTVFDEIHHCSGGDEVQSPNIWGQRIIQRIQDSATYTLAMSGTPWRSDERSIALARYSTPEGRLVVDYQYSLKDAIQEGVCRAPRVTLVDNSEITLKRIDNIVDNYDGFSSLLNSSKATFESLVTHVGINRQLLLLAQKRLNEIRISMPDAAALVVASNIDHAYKVSELLQQMDEQVVVVTTHRNDANQVIDDFRSGLSRWIVAVGMVSEGTDIPRLQVCCYLSRIRTEMYFRQVLGRVLRQRSKTDNQAWMYMLAEPELSASAERLMDDLPEHLAVCEHLVRVEVVDEAWRAEDGFHTSQSPGFDFTSLKPSARTKEPGGAASPAEQLGQMILLGAFREKLLAFF</sequence>